<evidence type="ECO:0000313" key="1">
    <source>
        <dbReference type="EMBL" id="EDR01569.1"/>
    </source>
</evidence>
<dbReference type="InParanoid" id="B0DUN1"/>
<dbReference type="GeneID" id="6083403"/>
<name>B0DUN1_LACBS</name>
<dbReference type="AlphaFoldDB" id="B0DUN1"/>
<keyword evidence="2" id="KW-1185">Reference proteome</keyword>
<evidence type="ECO:0000313" key="2">
    <source>
        <dbReference type="Proteomes" id="UP000001194"/>
    </source>
</evidence>
<protein>
    <submittedName>
        <fullName evidence="1">Predicted protein</fullName>
    </submittedName>
</protein>
<dbReference type="RefSeq" id="XP_001887645.1">
    <property type="nucleotide sequence ID" value="XM_001887610.1"/>
</dbReference>
<dbReference type="OrthoDB" id="3064059at2759"/>
<accession>B0DUN1</accession>
<sequence>MPSDPSNTEPSSRKPFISRYGWLVPSQIDVNSFIEAAVTSPRLGVLNNNPFPIPSEARVAIFRNFVMSDIMSREG</sequence>
<gene>
    <name evidence="1" type="ORF">LACBIDRAFT_310589</name>
</gene>
<dbReference type="Proteomes" id="UP000001194">
    <property type="component" value="Unassembled WGS sequence"/>
</dbReference>
<dbReference type="HOGENOM" id="CLU_2671492_0_0_1"/>
<reference evidence="1 2" key="1">
    <citation type="journal article" date="2008" name="Nature">
        <title>The genome of Laccaria bicolor provides insights into mycorrhizal symbiosis.</title>
        <authorList>
            <person name="Martin F."/>
            <person name="Aerts A."/>
            <person name="Ahren D."/>
            <person name="Brun A."/>
            <person name="Danchin E.G.J."/>
            <person name="Duchaussoy F."/>
            <person name="Gibon J."/>
            <person name="Kohler A."/>
            <person name="Lindquist E."/>
            <person name="Pereda V."/>
            <person name="Salamov A."/>
            <person name="Shapiro H.J."/>
            <person name="Wuyts J."/>
            <person name="Blaudez D."/>
            <person name="Buee M."/>
            <person name="Brokstein P."/>
            <person name="Canbaeck B."/>
            <person name="Cohen D."/>
            <person name="Courty P.E."/>
            <person name="Coutinho P.M."/>
            <person name="Delaruelle C."/>
            <person name="Detter J.C."/>
            <person name="Deveau A."/>
            <person name="DiFazio S."/>
            <person name="Duplessis S."/>
            <person name="Fraissinet-Tachet L."/>
            <person name="Lucic E."/>
            <person name="Frey-Klett P."/>
            <person name="Fourrey C."/>
            <person name="Feussner I."/>
            <person name="Gay G."/>
            <person name="Grimwood J."/>
            <person name="Hoegger P.J."/>
            <person name="Jain P."/>
            <person name="Kilaru S."/>
            <person name="Labbe J."/>
            <person name="Lin Y.C."/>
            <person name="Legue V."/>
            <person name="Le Tacon F."/>
            <person name="Marmeisse R."/>
            <person name="Melayah D."/>
            <person name="Montanini B."/>
            <person name="Muratet M."/>
            <person name="Nehls U."/>
            <person name="Niculita-Hirzel H."/>
            <person name="Oudot-Le Secq M.P."/>
            <person name="Peter M."/>
            <person name="Quesneville H."/>
            <person name="Rajashekar B."/>
            <person name="Reich M."/>
            <person name="Rouhier N."/>
            <person name="Schmutz J."/>
            <person name="Yin T."/>
            <person name="Chalot M."/>
            <person name="Henrissat B."/>
            <person name="Kuees U."/>
            <person name="Lucas S."/>
            <person name="Van de Peer Y."/>
            <person name="Podila G.K."/>
            <person name="Polle A."/>
            <person name="Pukkila P.J."/>
            <person name="Richardson P.M."/>
            <person name="Rouze P."/>
            <person name="Sanders I.R."/>
            <person name="Stajich J.E."/>
            <person name="Tunlid A."/>
            <person name="Tuskan G."/>
            <person name="Grigoriev I.V."/>
        </authorList>
    </citation>
    <scope>NUCLEOTIDE SEQUENCE [LARGE SCALE GENOMIC DNA]</scope>
    <source>
        <strain evidence="2">S238N-H82 / ATCC MYA-4686</strain>
    </source>
</reference>
<dbReference type="EMBL" id="DS547137">
    <property type="protein sequence ID" value="EDR01569.1"/>
    <property type="molecule type" value="Genomic_DNA"/>
</dbReference>
<proteinExistence type="predicted"/>
<organism evidence="2">
    <name type="scientific">Laccaria bicolor (strain S238N-H82 / ATCC MYA-4686)</name>
    <name type="common">Bicoloured deceiver</name>
    <name type="synonym">Laccaria laccata var. bicolor</name>
    <dbReference type="NCBI Taxonomy" id="486041"/>
    <lineage>
        <taxon>Eukaryota</taxon>
        <taxon>Fungi</taxon>
        <taxon>Dikarya</taxon>
        <taxon>Basidiomycota</taxon>
        <taxon>Agaricomycotina</taxon>
        <taxon>Agaricomycetes</taxon>
        <taxon>Agaricomycetidae</taxon>
        <taxon>Agaricales</taxon>
        <taxon>Agaricineae</taxon>
        <taxon>Hydnangiaceae</taxon>
        <taxon>Laccaria</taxon>
    </lineage>
</organism>
<dbReference type="KEGG" id="lbc:LACBIDRAFT_310589"/>